<dbReference type="EMBL" id="NOWF01000096">
    <property type="protein sequence ID" value="OYD06032.1"/>
    <property type="molecule type" value="Genomic_DNA"/>
</dbReference>
<dbReference type="AlphaFoldDB" id="A0A235B1B0"/>
<sequence length="76" mass="8437">MTTDDFTLHSVNLGEARNDTKVGLLKLTNEVIEGQLENLKLSKVRMKADIEELNRFISQLVTPLATISGVSVIRNP</sequence>
<gene>
    <name evidence="1" type="ORF">CHM34_18495</name>
</gene>
<protein>
    <submittedName>
        <fullName evidence="1">Uncharacterized protein</fullName>
    </submittedName>
</protein>
<feature type="non-terminal residue" evidence="1">
    <location>
        <position position="76"/>
    </location>
</feature>
<comment type="caution">
    <text evidence="1">The sequence shown here is derived from an EMBL/GenBank/DDBJ whole genome shotgun (WGS) entry which is preliminary data.</text>
</comment>
<dbReference type="RefSeq" id="WP_206093851.1">
    <property type="nucleotide sequence ID" value="NZ_NOWF01000096.1"/>
</dbReference>
<keyword evidence="2" id="KW-1185">Reference proteome</keyword>
<accession>A0A235B1B0</accession>
<organism evidence="1 2">
    <name type="scientific">Paludifilum halophilum</name>
    <dbReference type="NCBI Taxonomy" id="1642702"/>
    <lineage>
        <taxon>Bacteria</taxon>
        <taxon>Bacillati</taxon>
        <taxon>Bacillota</taxon>
        <taxon>Bacilli</taxon>
        <taxon>Bacillales</taxon>
        <taxon>Thermoactinomycetaceae</taxon>
        <taxon>Paludifilum</taxon>
    </lineage>
</organism>
<evidence type="ECO:0000313" key="1">
    <source>
        <dbReference type="EMBL" id="OYD06032.1"/>
    </source>
</evidence>
<proteinExistence type="predicted"/>
<name>A0A235B1B0_9BACL</name>
<dbReference type="Proteomes" id="UP000215459">
    <property type="component" value="Unassembled WGS sequence"/>
</dbReference>
<reference evidence="1 2" key="1">
    <citation type="submission" date="2017-07" db="EMBL/GenBank/DDBJ databases">
        <title>The genome sequence of Paludifilum halophilum highlights mechanisms for microbial adaptation to high salt environemnts.</title>
        <authorList>
            <person name="Belbahri L."/>
        </authorList>
    </citation>
    <scope>NUCLEOTIDE SEQUENCE [LARGE SCALE GENOMIC DNA]</scope>
    <source>
        <strain evidence="1 2">DSM 102817</strain>
    </source>
</reference>
<evidence type="ECO:0000313" key="2">
    <source>
        <dbReference type="Proteomes" id="UP000215459"/>
    </source>
</evidence>